<dbReference type="Gene3D" id="3.40.190.10">
    <property type="entry name" value="Periplasmic binding protein-like II"/>
    <property type="match status" value="2"/>
</dbReference>
<evidence type="ECO:0000313" key="2">
    <source>
        <dbReference type="Proteomes" id="UP000666240"/>
    </source>
</evidence>
<proteinExistence type="predicted"/>
<organism evidence="1 2">
    <name type="scientific">Tianweitania sediminis</name>
    <dbReference type="NCBI Taxonomy" id="1502156"/>
    <lineage>
        <taxon>Bacteria</taxon>
        <taxon>Pseudomonadati</taxon>
        <taxon>Pseudomonadota</taxon>
        <taxon>Alphaproteobacteria</taxon>
        <taxon>Hyphomicrobiales</taxon>
        <taxon>Phyllobacteriaceae</taxon>
        <taxon>Tianweitania</taxon>
    </lineage>
</organism>
<reference evidence="1" key="1">
    <citation type="submission" date="2021-03" db="EMBL/GenBank/DDBJ databases">
        <title>Genome sequencing and assembly of Tianweitania sediminis.</title>
        <authorList>
            <person name="Chhetri G."/>
        </authorList>
    </citation>
    <scope>NUCLEOTIDE SEQUENCE</scope>
    <source>
        <strain evidence="1">Z8</strain>
    </source>
</reference>
<protein>
    <submittedName>
        <fullName evidence="1">PhnD/SsuA/transferrin family substrate-binding protein</fullName>
    </submittedName>
</protein>
<dbReference type="AlphaFoldDB" id="A0A8J7RKG7"/>
<dbReference type="PANTHER" id="PTHR35841:SF1">
    <property type="entry name" value="PHOSPHONATES-BINDING PERIPLASMIC PROTEIN"/>
    <property type="match status" value="1"/>
</dbReference>
<gene>
    <name evidence="1" type="ORF">J5Y06_01700</name>
</gene>
<dbReference type="Proteomes" id="UP000666240">
    <property type="component" value="Unassembled WGS sequence"/>
</dbReference>
<sequence length="269" mass="29549">MDVPQHLVANARMYAVSPAVEAAWEHLFSWVSMRSGIPLQPLRHPAPAPLEELWARPDLGAVFMCGLPFARSTPAPTLVVAPVPRRWNQPVYATDLVVRSGSRFRKLEDTFGGRIGWTVEHSQSGYNALRHHLAPHARGGALYRESVGPLLTPRNAIAAVLEGRVDVAPLDGYFHDLARQNEPGLVRDLRVIDTTDPTPIPPLVTRTALDQGNLEALRQAFLAASGAPELSPFLQILTLQGFARVSPQAYRLLLDREAEATLLDYPAIT</sequence>
<dbReference type="PANTHER" id="PTHR35841">
    <property type="entry name" value="PHOSPHONATES-BINDING PERIPLASMIC PROTEIN"/>
    <property type="match status" value="1"/>
</dbReference>
<accession>A0A8J7RKG7</accession>
<dbReference type="SUPFAM" id="SSF53850">
    <property type="entry name" value="Periplasmic binding protein-like II"/>
    <property type="match status" value="1"/>
</dbReference>
<name>A0A8J7RKG7_9HYPH</name>
<evidence type="ECO:0000313" key="1">
    <source>
        <dbReference type="EMBL" id="MBP0437364.1"/>
    </source>
</evidence>
<comment type="caution">
    <text evidence="1">The sequence shown here is derived from an EMBL/GenBank/DDBJ whole genome shotgun (WGS) entry which is preliminary data.</text>
</comment>
<keyword evidence="2" id="KW-1185">Reference proteome</keyword>
<dbReference type="EMBL" id="JAGIYY010000001">
    <property type="protein sequence ID" value="MBP0437364.1"/>
    <property type="molecule type" value="Genomic_DNA"/>
</dbReference>
<dbReference type="Pfam" id="PF12974">
    <property type="entry name" value="Phosphonate-bd"/>
    <property type="match status" value="1"/>
</dbReference>
<dbReference type="RefSeq" id="WP_209333381.1">
    <property type="nucleotide sequence ID" value="NZ_JAGIYY010000001.1"/>
</dbReference>